<dbReference type="InterPro" id="IPR044060">
    <property type="entry name" value="Bacterial_rp_domain"/>
</dbReference>
<organism evidence="4 5">
    <name type="scientific">Pseudoalteromonas rhizosphaerae</name>
    <dbReference type="NCBI Taxonomy" id="2518973"/>
    <lineage>
        <taxon>Bacteria</taxon>
        <taxon>Pseudomonadati</taxon>
        <taxon>Pseudomonadota</taxon>
        <taxon>Gammaproteobacteria</taxon>
        <taxon>Alteromonadales</taxon>
        <taxon>Pseudoalteromonadaceae</taxon>
        <taxon>Pseudoalteromonas</taxon>
    </lineage>
</organism>
<evidence type="ECO:0000259" key="2">
    <source>
        <dbReference type="Pfam" id="PF15649"/>
    </source>
</evidence>
<feature type="domain" description="Tox-REase-7" evidence="2">
    <location>
        <begin position="1173"/>
        <end position="1240"/>
    </location>
</feature>
<evidence type="ECO:0000256" key="1">
    <source>
        <dbReference type="SAM" id="Coils"/>
    </source>
</evidence>
<comment type="caution">
    <text evidence="4">The sequence shown here is derived from an EMBL/GenBank/DDBJ whole genome shotgun (WGS) entry which is preliminary data.</text>
</comment>
<evidence type="ECO:0000313" key="5">
    <source>
        <dbReference type="Proteomes" id="UP001620262"/>
    </source>
</evidence>
<dbReference type="Pfam" id="PF18998">
    <property type="entry name" value="Flg_new_2"/>
    <property type="match status" value="1"/>
</dbReference>
<dbReference type="Pfam" id="PF15649">
    <property type="entry name" value="Tox-REase-7"/>
    <property type="match status" value="1"/>
</dbReference>
<sequence>MSIKLKIIVIKTINKYGLVPVKNLLKIMLSFLFYSIVSILSSNAYAALVISDNSLSLQLDRCSSSEVRDMVSENILNSGNVSVSETTENTALFKFRYPRNAVHENLTAQFILYNSNQNEIARSSSKALHGSTAGFISEPVRNIDEDKYYVFIAAALNTDKKKYCTLKSETVTITNELTNSSPSLIRSDVTPSNIRVNESVTFQSIWQDPDSDAIVDVKARYRKTGTSTWTEEILDDIGGDVATGYTFNKAVTMTAIGQYEVEFQATDSKNGSTQDTTVYQGNVKFLVKESSNEPPEHVSSSFSPTAIKVGENITFEAVWKDQDSTEIIDVTAYYYDSVLNISDSVILDDIEGDVKTGYTFRKNVPINAKGTYSVTFSASDNNGNTTYFSRGFSPDGEPTEFTVISNDNNLPKPEFKFSGNEIPQILFIGQSYEYSLSFTSDLTDKAKCSVSFYEEDNLILEQTFVVTNGQKIVDTPQASQVNRNYKIVCQTFTGNLNNPTELSEESVWEFQIKQEDNYSLNVVTENGSVTGEGINCPSDCTESYTQESVTNSLTAAPNTGYKFSQWSTSGQCSYQGDLLQSSINITLSGDCTVTASFTTISDSAPILTITQNLESCLTRTDKKCVVLGQTATLKFDIFDNNNNLSRLDVNWDGIDSPEKSHNISGGNASVESSYIFTNADIAGCPNNEYYRNDEVCWKKDIIVTATAYNASNNPSNVFSQEFILYDNDGYNLAKEALENANKELEDKENLLEQQTSQETSYASEIASLSNSCQLNKKFNWEDKNSLLEYDPFRVIDGKPEYCRKDRVTLISCASIDSQCSALAGLGAGINYEIKTTYDYESYVVSADCKNYPARVESSYTIDGVKTEYETKFVNNHTQKIDYLTSVSNRLKDELITQGSDRYVGKCNLDDYKEWGLSDWQKAIESHPDFEETIQTILRKTDFSLNQVVKIRIEFKKGQAKALMDFVSAYAELPSDVAAVIGSSLKFVRDSWNDPSGTADRLVENTGELNEFASQLYQEFIDAVPLIPAAISHWSLEDLAYTNGYAQTRISLEIGVTLVSGGSAQGVKWAVKYGKATKYSDIKWMTSLINAVNSYKYGVKASKKVLNSLSPDSSNKFRETFRLGTDKDKQEAANLFHKDVGNKELVDEIENNVGKRAQGLGKAGEKIVAENYNIGTRITFEIDGRTRISDGFIETESLTEIKNVKKQGLTLQIKDNIKYAESKGIDFNLYIRSEAKVSKPLELANQAGQVNIIYVDMPH</sequence>
<accession>A0ABW8KYZ1</accession>
<name>A0ABW8KYZ1_9GAMM</name>
<feature type="coiled-coil region" evidence="1">
    <location>
        <begin position="727"/>
        <end position="757"/>
    </location>
</feature>
<keyword evidence="1" id="KW-0175">Coiled coil</keyword>
<feature type="domain" description="Bacterial repeat" evidence="3">
    <location>
        <begin position="518"/>
        <end position="600"/>
    </location>
</feature>
<keyword evidence="5" id="KW-1185">Reference proteome</keyword>
<gene>
    <name evidence="4" type="ORF">ACI2JU_09605</name>
</gene>
<dbReference type="InterPro" id="IPR028903">
    <property type="entry name" value="Tox-REase-7_dom"/>
</dbReference>
<evidence type="ECO:0000259" key="3">
    <source>
        <dbReference type="Pfam" id="PF18998"/>
    </source>
</evidence>
<reference evidence="4 5" key="1">
    <citation type="submission" date="2024-11" db="EMBL/GenBank/DDBJ databases">
        <title>The Natural Products Discovery Center: Release of the First 8490 Sequenced Strains for Exploring Actinobacteria Biosynthetic Diversity.</title>
        <authorList>
            <person name="Kalkreuter E."/>
            <person name="Kautsar S.A."/>
            <person name="Yang D."/>
            <person name="Bader C.D."/>
            <person name="Teijaro C.N."/>
            <person name="Fluegel L."/>
            <person name="Davis C.M."/>
            <person name="Simpson J.R."/>
            <person name="Lauterbach L."/>
            <person name="Steele A.D."/>
            <person name="Gui C."/>
            <person name="Meng S."/>
            <person name="Li G."/>
            <person name="Viehrig K."/>
            <person name="Ye F."/>
            <person name="Su P."/>
            <person name="Kiefer A.F."/>
            <person name="Nichols A."/>
            <person name="Cepeda A.J."/>
            <person name="Yan W."/>
            <person name="Fan B."/>
            <person name="Jiang Y."/>
            <person name="Adhikari A."/>
            <person name="Zheng C.-J."/>
            <person name="Schuster L."/>
            <person name="Cowan T.M."/>
            <person name="Smanski M.J."/>
            <person name="Chevrette M.G."/>
            <person name="De Carvalho L.P.S."/>
            <person name="Shen B."/>
        </authorList>
    </citation>
    <scope>NUCLEOTIDE SEQUENCE [LARGE SCALE GENOMIC DNA]</scope>
    <source>
        <strain evidence="4 5">NPDC078403</strain>
    </source>
</reference>
<dbReference type="EMBL" id="JBJDOT010000010">
    <property type="protein sequence ID" value="MFK3864130.1"/>
    <property type="molecule type" value="Genomic_DNA"/>
</dbReference>
<proteinExistence type="predicted"/>
<protein>
    <submittedName>
        <fullName evidence="4">Toxin</fullName>
    </submittedName>
</protein>
<evidence type="ECO:0000313" key="4">
    <source>
        <dbReference type="EMBL" id="MFK3864130.1"/>
    </source>
</evidence>
<dbReference type="Proteomes" id="UP001620262">
    <property type="component" value="Unassembled WGS sequence"/>
</dbReference>
<dbReference type="RefSeq" id="WP_404675307.1">
    <property type="nucleotide sequence ID" value="NZ_JBJDOT010000010.1"/>
</dbReference>